<evidence type="ECO:0000259" key="3">
    <source>
        <dbReference type="Pfam" id="PF13464"/>
    </source>
</evidence>
<dbReference type="Pfam" id="PF13413">
    <property type="entry name" value="HTH_25"/>
    <property type="match status" value="1"/>
</dbReference>
<accession>A0ABQ3ASK0</accession>
<dbReference type="PANTHER" id="PTHR34475">
    <property type="match status" value="1"/>
</dbReference>
<dbReference type="InterPro" id="IPR001387">
    <property type="entry name" value="Cro/C1-type_HTH"/>
</dbReference>
<dbReference type="Proteomes" id="UP000601597">
    <property type="component" value="Unassembled WGS sequence"/>
</dbReference>
<dbReference type="InterPro" id="IPR025194">
    <property type="entry name" value="RodZ-like_C"/>
</dbReference>
<dbReference type="Gene3D" id="1.10.260.40">
    <property type="entry name" value="lambda repressor-like DNA-binding domains"/>
    <property type="match status" value="1"/>
</dbReference>
<feature type="domain" description="Cytoskeleton protein RodZ-like C-terminal" evidence="3">
    <location>
        <begin position="282"/>
        <end position="350"/>
    </location>
</feature>
<name>A0ABQ3ASK0_9GAMM</name>
<proteinExistence type="predicted"/>
<dbReference type="InterPro" id="IPR010982">
    <property type="entry name" value="Lambda_DNA-bd_dom_sf"/>
</dbReference>
<comment type="caution">
    <text evidence="4">The sequence shown here is derived from an EMBL/GenBank/DDBJ whole genome shotgun (WGS) entry which is preliminary data.</text>
</comment>
<keyword evidence="5" id="KW-1185">Reference proteome</keyword>
<dbReference type="InterPro" id="IPR050400">
    <property type="entry name" value="Bact_Cytoskel_RodZ"/>
</dbReference>
<keyword evidence="2" id="KW-1133">Transmembrane helix</keyword>
<dbReference type="PANTHER" id="PTHR34475:SF1">
    <property type="entry name" value="CYTOSKELETON PROTEIN RODZ"/>
    <property type="match status" value="1"/>
</dbReference>
<protein>
    <recommendedName>
        <fullName evidence="3">Cytoskeleton protein RodZ-like C-terminal domain-containing protein</fullName>
    </recommendedName>
</protein>
<dbReference type="SUPFAM" id="SSF47413">
    <property type="entry name" value="lambda repressor-like DNA-binding domains"/>
    <property type="match status" value="1"/>
</dbReference>
<sequence>MTTDKASQDAGQPKAGERLRQAREVAGLSVAEVAAKQHLRPAIISAIESCDYRSIDSELFLKGYVRAYATQVGIDPDSIVRQLDKELEPLRQEQEARAEENPLVTIERRKRRKLRIARIVMVLAALAVLVYAGSLYLANQETQLDETGPGETVTGESEQADAPVSGDSSGDAATGTDDSPAADTPVTDAEPLTEAPVTTESEAPEPSVPDQAVEATGEPEAIAEPDVAPSVGEAGPSPELSPQPVTEPAPVVAENGAGVSGDNEVSSGQESGAPVDNEGRLVVEFSGDCWIQVQDSSGRTLAAELRRAGETLEVTGEGPLRVVIGAVSAVSALSYSGETVDLSERRTSNNRLELTLSD</sequence>
<gene>
    <name evidence="4" type="ORF">GCM10007071_11660</name>
</gene>
<dbReference type="CDD" id="cd00093">
    <property type="entry name" value="HTH_XRE"/>
    <property type="match status" value="1"/>
</dbReference>
<dbReference type="Pfam" id="PF13464">
    <property type="entry name" value="RodZ_C"/>
    <property type="match status" value="1"/>
</dbReference>
<reference evidence="5" key="1">
    <citation type="journal article" date="2019" name="Int. J. Syst. Evol. Microbiol.">
        <title>The Global Catalogue of Microorganisms (GCM) 10K type strain sequencing project: providing services to taxonomists for standard genome sequencing and annotation.</title>
        <authorList>
            <consortium name="The Broad Institute Genomics Platform"/>
            <consortium name="The Broad Institute Genome Sequencing Center for Infectious Disease"/>
            <person name="Wu L."/>
            <person name="Ma J."/>
        </authorList>
    </citation>
    <scope>NUCLEOTIDE SEQUENCE [LARGE SCALE GENOMIC DNA]</scope>
    <source>
        <strain evidence="5">KCTC 22280</strain>
    </source>
</reference>
<dbReference type="RefSeq" id="WP_189574171.1">
    <property type="nucleotide sequence ID" value="NZ_BMXV01000002.1"/>
</dbReference>
<keyword evidence="2" id="KW-0472">Membrane</keyword>
<evidence type="ECO:0000313" key="4">
    <source>
        <dbReference type="EMBL" id="GGY66497.1"/>
    </source>
</evidence>
<organism evidence="4 5">
    <name type="scientific">Marinobacter zhanjiangensis</name>
    <dbReference type="NCBI Taxonomy" id="578215"/>
    <lineage>
        <taxon>Bacteria</taxon>
        <taxon>Pseudomonadati</taxon>
        <taxon>Pseudomonadota</taxon>
        <taxon>Gammaproteobacteria</taxon>
        <taxon>Pseudomonadales</taxon>
        <taxon>Marinobacteraceae</taxon>
        <taxon>Marinobacter</taxon>
    </lineage>
</organism>
<dbReference type="EMBL" id="BMXV01000002">
    <property type="protein sequence ID" value="GGY66497.1"/>
    <property type="molecule type" value="Genomic_DNA"/>
</dbReference>
<feature type="region of interest" description="Disordered" evidence="1">
    <location>
        <begin position="145"/>
        <end position="275"/>
    </location>
</feature>
<evidence type="ECO:0000256" key="1">
    <source>
        <dbReference type="SAM" id="MobiDB-lite"/>
    </source>
</evidence>
<feature type="transmembrane region" description="Helical" evidence="2">
    <location>
        <begin position="116"/>
        <end position="137"/>
    </location>
</feature>
<evidence type="ECO:0000313" key="5">
    <source>
        <dbReference type="Proteomes" id="UP000601597"/>
    </source>
</evidence>
<keyword evidence="2" id="KW-0812">Transmembrane</keyword>
<evidence type="ECO:0000256" key="2">
    <source>
        <dbReference type="SAM" id="Phobius"/>
    </source>
</evidence>